<dbReference type="AlphaFoldDB" id="D7LE74"/>
<name>D7LE74_ARALL</name>
<dbReference type="Proteomes" id="UP000008694">
    <property type="component" value="Unassembled WGS sequence"/>
</dbReference>
<dbReference type="GO" id="GO:0008878">
    <property type="term" value="F:glucose-1-phosphate adenylyltransferase activity"/>
    <property type="evidence" value="ECO:0007669"/>
    <property type="project" value="InterPro"/>
</dbReference>
<feature type="compositionally biased region" description="Basic residues" evidence="2">
    <location>
        <begin position="1"/>
        <end position="17"/>
    </location>
</feature>
<proteinExistence type="inferred from homology"/>
<dbReference type="Gramene" id="Al_scaffold_0004_896">
    <property type="protein sequence ID" value="Al_scaffold_0004_896"/>
    <property type="gene ID" value="Al_scaffold_0004_896"/>
</dbReference>
<accession>D7LE74</accession>
<protein>
    <submittedName>
        <fullName evidence="3">Predicted protein</fullName>
    </submittedName>
</protein>
<dbReference type="HOGENOM" id="CLU_2443835_0_0_1"/>
<dbReference type="EMBL" id="GL348716">
    <property type="protein sequence ID" value="EFH55240.1"/>
    <property type="molecule type" value="Genomic_DNA"/>
</dbReference>
<dbReference type="PANTHER" id="PTHR43523">
    <property type="entry name" value="GLUCOSE-1-PHOSPHATE ADENYLYLTRANSFERASE-RELATED"/>
    <property type="match status" value="1"/>
</dbReference>
<dbReference type="InterPro" id="IPR011831">
    <property type="entry name" value="ADP-Glc_PPase"/>
</dbReference>
<evidence type="ECO:0000313" key="3">
    <source>
        <dbReference type="EMBL" id="EFH55240.1"/>
    </source>
</evidence>
<reference evidence="4" key="1">
    <citation type="journal article" date="2011" name="Nat. Genet.">
        <title>The Arabidopsis lyrata genome sequence and the basis of rapid genome size change.</title>
        <authorList>
            <person name="Hu T.T."/>
            <person name="Pattyn P."/>
            <person name="Bakker E.G."/>
            <person name="Cao J."/>
            <person name="Cheng J.-F."/>
            <person name="Clark R.M."/>
            <person name="Fahlgren N."/>
            <person name="Fawcett J.A."/>
            <person name="Grimwood J."/>
            <person name="Gundlach H."/>
            <person name="Haberer G."/>
            <person name="Hollister J.D."/>
            <person name="Ossowski S."/>
            <person name="Ottilar R.P."/>
            <person name="Salamov A.A."/>
            <person name="Schneeberger K."/>
            <person name="Spannagl M."/>
            <person name="Wang X."/>
            <person name="Yang L."/>
            <person name="Nasrallah M.E."/>
            <person name="Bergelson J."/>
            <person name="Carrington J.C."/>
            <person name="Gaut B.S."/>
            <person name="Schmutz J."/>
            <person name="Mayer K.F.X."/>
            <person name="Van de Peer Y."/>
            <person name="Grigoriev I.V."/>
            <person name="Nordborg M."/>
            <person name="Weigel D."/>
            <person name="Guo Y.-L."/>
        </authorList>
    </citation>
    <scope>NUCLEOTIDE SEQUENCE [LARGE SCALE GENOMIC DNA]</scope>
    <source>
        <strain evidence="4">cv. MN47</strain>
    </source>
</reference>
<dbReference type="eggNOG" id="KOG1322">
    <property type="taxonomic scope" value="Eukaryota"/>
</dbReference>
<organism evidence="4">
    <name type="scientific">Arabidopsis lyrata subsp. lyrata</name>
    <name type="common">Lyre-leaved rock-cress</name>
    <dbReference type="NCBI Taxonomy" id="81972"/>
    <lineage>
        <taxon>Eukaryota</taxon>
        <taxon>Viridiplantae</taxon>
        <taxon>Streptophyta</taxon>
        <taxon>Embryophyta</taxon>
        <taxon>Tracheophyta</taxon>
        <taxon>Spermatophyta</taxon>
        <taxon>Magnoliopsida</taxon>
        <taxon>eudicotyledons</taxon>
        <taxon>Gunneridae</taxon>
        <taxon>Pentapetalae</taxon>
        <taxon>rosids</taxon>
        <taxon>malvids</taxon>
        <taxon>Brassicales</taxon>
        <taxon>Brassicaceae</taxon>
        <taxon>Camelineae</taxon>
        <taxon>Arabidopsis</taxon>
    </lineage>
</organism>
<comment type="similarity">
    <text evidence="1">Belongs to the bacterial/plant glucose-1-phosphate adenylyltransferase family.</text>
</comment>
<evidence type="ECO:0000256" key="1">
    <source>
        <dbReference type="ARBA" id="ARBA00010443"/>
    </source>
</evidence>
<keyword evidence="4" id="KW-1185">Reference proteome</keyword>
<evidence type="ECO:0000256" key="2">
    <source>
        <dbReference type="SAM" id="MobiDB-lite"/>
    </source>
</evidence>
<dbReference type="Gene3D" id="3.90.550.10">
    <property type="entry name" value="Spore Coat Polysaccharide Biosynthesis Protein SpsA, Chain A"/>
    <property type="match status" value="1"/>
</dbReference>
<gene>
    <name evidence="3" type="ORF">ARALYDRAFT_668177</name>
</gene>
<sequence>MAEKKKKLRGGKSKNPVRLRTPMRLYGTTSERQTDTIMLGLSHQEATDSPYIASMGVNCFTTEALLSLLTRQYPSSNDFGSEVIPAAIGS</sequence>
<dbReference type="GO" id="GO:0005978">
    <property type="term" value="P:glycogen biosynthetic process"/>
    <property type="evidence" value="ECO:0007669"/>
    <property type="project" value="InterPro"/>
</dbReference>
<dbReference type="STRING" id="81972.D7LE74"/>
<dbReference type="PANTHER" id="PTHR43523:SF14">
    <property type="entry name" value="GLUCOSE-1-PHOSPHATE ADENYLYLTRANSFERASE LARGE SUBUNIT, CHLOROPLASTIC-RELATED"/>
    <property type="match status" value="1"/>
</dbReference>
<feature type="region of interest" description="Disordered" evidence="2">
    <location>
        <begin position="1"/>
        <end position="20"/>
    </location>
</feature>
<dbReference type="InterPro" id="IPR029044">
    <property type="entry name" value="Nucleotide-diphossugar_trans"/>
</dbReference>
<evidence type="ECO:0000313" key="4">
    <source>
        <dbReference type="Proteomes" id="UP000008694"/>
    </source>
</evidence>